<organism evidence="2">
    <name type="scientific">Arundo donax</name>
    <name type="common">Giant reed</name>
    <name type="synonym">Donax arundinaceus</name>
    <dbReference type="NCBI Taxonomy" id="35708"/>
    <lineage>
        <taxon>Eukaryota</taxon>
        <taxon>Viridiplantae</taxon>
        <taxon>Streptophyta</taxon>
        <taxon>Embryophyta</taxon>
        <taxon>Tracheophyta</taxon>
        <taxon>Spermatophyta</taxon>
        <taxon>Magnoliopsida</taxon>
        <taxon>Liliopsida</taxon>
        <taxon>Poales</taxon>
        <taxon>Poaceae</taxon>
        <taxon>PACMAD clade</taxon>
        <taxon>Arundinoideae</taxon>
        <taxon>Arundineae</taxon>
        <taxon>Arundo</taxon>
    </lineage>
</organism>
<reference evidence="2" key="1">
    <citation type="submission" date="2014-09" db="EMBL/GenBank/DDBJ databases">
        <authorList>
            <person name="Magalhaes I.L.F."/>
            <person name="Oliveira U."/>
            <person name="Santos F.R."/>
            <person name="Vidigal T.H.D.A."/>
            <person name="Brescovit A.D."/>
            <person name="Santos A.J."/>
        </authorList>
    </citation>
    <scope>NUCLEOTIDE SEQUENCE</scope>
    <source>
        <tissue evidence="2">Shoot tissue taken approximately 20 cm above the soil surface</tissue>
    </source>
</reference>
<dbReference type="EMBL" id="GBRH01213348">
    <property type="protein sequence ID" value="JAD84547.1"/>
    <property type="molecule type" value="Transcribed_RNA"/>
</dbReference>
<proteinExistence type="predicted"/>
<protein>
    <submittedName>
        <fullName evidence="2">Uncharacterized protein</fullName>
    </submittedName>
</protein>
<name>A0A0A9DLC0_ARUDO</name>
<accession>A0A0A9DLC0</accession>
<feature type="region of interest" description="Disordered" evidence="1">
    <location>
        <begin position="1"/>
        <end position="39"/>
    </location>
</feature>
<sequence length="39" mass="4419">MLRYRKSLSTRTGQSSESSRRWSGWASMSSSPGPSLRQE</sequence>
<evidence type="ECO:0000256" key="1">
    <source>
        <dbReference type="SAM" id="MobiDB-lite"/>
    </source>
</evidence>
<evidence type="ECO:0000313" key="2">
    <source>
        <dbReference type="EMBL" id="JAD84547.1"/>
    </source>
</evidence>
<dbReference type="AlphaFoldDB" id="A0A0A9DLC0"/>
<reference evidence="2" key="2">
    <citation type="journal article" date="2015" name="Data Brief">
        <title>Shoot transcriptome of the giant reed, Arundo donax.</title>
        <authorList>
            <person name="Barrero R.A."/>
            <person name="Guerrero F.D."/>
            <person name="Moolhuijzen P."/>
            <person name="Goolsby J.A."/>
            <person name="Tidwell J."/>
            <person name="Bellgard S.E."/>
            <person name="Bellgard M.I."/>
        </authorList>
    </citation>
    <scope>NUCLEOTIDE SEQUENCE</scope>
    <source>
        <tissue evidence="2">Shoot tissue taken approximately 20 cm above the soil surface</tissue>
    </source>
</reference>